<gene>
    <name evidence="6" type="ORF">CYCCA115_LOCUS23907</name>
</gene>
<dbReference type="Gene3D" id="3.30.559.10">
    <property type="entry name" value="Chloramphenicol acetyltransferase-like domain"/>
    <property type="match status" value="1"/>
</dbReference>
<dbReference type="GO" id="GO:0016746">
    <property type="term" value="F:acyltransferase activity"/>
    <property type="evidence" value="ECO:0007669"/>
    <property type="project" value="UniProtKB-KW"/>
</dbReference>
<evidence type="ECO:0000256" key="1">
    <source>
        <dbReference type="ARBA" id="ARBA00005232"/>
    </source>
</evidence>
<name>A0AAD2PYA5_9STRA</name>
<comment type="similarity">
    <text evidence="1">Belongs to the carnitine/choline acetyltransferase family.</text>
</comment>
<sequence length="651" mass="73623">MHWEKKTGHFAENRTLSTFWRAPQFEVSTVNNNCLSQFHVAIECIKSAKIDVMRGLTPTAYSCQKGFRLLSSLLKPWPEFFYECNGDYRKETFLEEHIGGPLYAEQKTLPKLPIPSIDETVERFLPTALPLEKSEEAKAELKTACRRFPKEAQTLQQRLLDYRDIEMKDSSWLQLWWNQMGYLKVRDSLVYNVSYFLQLQDDPSIEASASSQVLRAASLLFTTAKFREEVCSGLLPPDRVGRQQTLLCSSTFKYLFNACRVPLEQQDSYCIYDPSKMKHVIVVRKGHFFSFDFVNEAGVPLPTFILEQQLQKCIEMADQIPSTRPRLGLLTSLDRDSWAKSRETLIKIGGERMQEALMTLQSGSIVLSLDNEIPKSLKDCSQQFLSGGQGSSHNRWYDKSINLIVTPTGKTAVLCEHSMIDGTVTLRYADRIASVNSNEISDKPENDTTSAPAVSDIFADIFAEMAESSRSEIALLEEQAHVECRTNVDRHSNVVNTFDAYGSDFIKTAGHSPDAFVQMAIHLAAFRLFGEQAATYEATQVRTFLHGRTETTRSVSLESAEFVEKMGQSPTSNEDNDAVRKEKLELLKNATTAHSRYSANASRAQGVDRHFFGLSALVEGSEITPSLYSNSLFNHSKRWRSVYKIPTLQTN</sequence>
<dbReference type="PANTHER" id="PTHR22589:SF103">
    <property type="entry name" value="CARNITINE O-ACETYL-TRANSFERASE, ISOFORM A-RELATED"/>
    <property type="match status" value="1"/>
</dbReference>
<dbReference type="PANTHER" id="PTHR22589">
    <property type="entry name" value="CARNITINE O-ACYLTRANSFERASE"/>
    <property type="match status" value="1"/>
</dbReference>
<dbReference type="EMBL" id="CAKOGP040002430">
    <property type="protein sequence ID" value="CAJ1969831.1"/>
    <property type="molecule type" value="Genomic_DNA"/>
</dbReference>
<dbReference type="AlphaFoldDB" id="A0AAD2PYA5"/>
<keyword evidence="7" id="KW-1185">Reference proteome</keyword>
<dbReference type="Gene3D" id="3.30.559.70">
    <property type="entry name" value="Choline/Carnitine o-acyltransferase, domain 2"/>
    <property type="match status" value="1"/>
</dbReference>
<keyword evidence="2" id="KW-0808">Transferase</keyword>
<dbReference type="InterPro" id="IPR039551">
    <property type="entry name" value="Cho/carn_acyl_trans"/>
</dbReference>
<proteinExistence type="inferred from homology"/>
<evidence type="ECO:0000256" key="2">
    <source>
        <dbReference type="ARBA" id="ARBA00022679"/>
    </source>
</evidence>
<dbReference type="InterPro" id="IPR023213">
    <property type="entry name" value="CAT-like_dom_sf"/>
</dbReference>
<evidence type="ECO:0000259" key="5">
    <source>
        <dbReference type="Pfam" id="PF00755"/>
    </source>
</evidence>
<reference evidence="6" key="1">
    <citation type="submission" date="2023-08" db="EMBL/GenBank/DDBJ databases">
        <authorList>
            <person name="Audoor S."/>
            <person name="Bilcke G."/>
        </authorList>
    </citation>
    <scope>NUCLEOTIDE SEQUENCE</scope>
</reference>
<feature type="domain" description="Choline/carnitine acyltransferase" evidence="5">
    <location>
        <begin position="112"/>
        <end position="640"/>
    </location>
</feature>
<evidence type="ECO:0000313" key="7">
    <source>
        <dbReference type="Proteomes" id="UP001295423"/>
    </source>
</evidence>
<feature type="active site" description="Proton acceptor" evidence="4">
    <location>
        <position position="417"/>
    </location>
</feature>
<keyword evidence="3" id="KW-0012">Acyltransferase</keyword>
<accession>A0AAD2PYA5</accession>
<dbReference type="Proteomes" id="UP001295423">
    <property type="component" value="Unassembled WGS sequence"/>
</dbReference>
<organism evidence="6 7">
    <name type="scientific">Cylindrotheca closterium</name>
    <dbReference type="NCBI Taxonomy" id="2856"/>
    <lineage>
        <taxon>Eukaryota</taxon>
        <taxon>Sar</taxon>
        <taxon>Stramenopiles</taxon>
        <taxon>Ochrophyta</taxon>
        <taxon>Bacillariophyta</taxon>
        <taxon>Bacillariophyceae</taxon>
        <taxon>Bacillariophycidae</taxon>
        <taxon>Bacillariales</taxon>
        <taxon>Bacillariaceae</taxon>
        <taxon>Cylindrotheca</taxon>
    </lineage>
</organism>
<dbReference type="SUPFAM" id="SSF52777">
    <property type="entry name" value="CoA-dependent acyltransferases"/>
    <property type="match status" value="2"/>
</dbReference>
<comment type="caution">
    <text evidence="6">The sequence shown here is derived from an EMBL/GenBank/DDBJ whole genome shotgun (WGS) entry which is preliminary data.</text>
</comment>
<dbReference type="InterPro" id="IPR042231">
    <property type="entry name" value="Cho/carn_acyl_trans_2"/>
</dbReference>
<evidence type="ECO:0000256" key="3">
    <source>
        <dbReference type="ARBA" id="ARBA00023315"/>
    </source>
</evidence>
<dbReference type="InterPro" id="IPR000542">
    <property type="entry name" value="Carn_acyl_trans"/>
</dbReference>
<evidence type="ECO:0000313" key="6">
    <source>
        <dbReference type="EMBL" id="CAJ1969831.1"/>
    </source>
</evidence>
<protein>
    <recommendedName>
        <fullName evidence="5">Choline/carnitine acyltransferase domain-containing protein</fullName>
    </recommendedName>
</protein>
<evidence type="ECO:0000256" key="4">
    <source>
        <dbReference type="PIRSR" id="PIRSR600542-1"/>
    </source>
</evidence>
<dbReference type="Pfam" id="PF00755">
    <property type="entry name" value="Carn_acyltransf"/>
    <property type="match status" value="1"/>
</dbReference>